<sequence>MSDIKISALTAASTILPTDLLPLVSGGITVKATPTQIVSSVLNSATPGTINNTSIGSTTASTGKFTTLESTSITNTSSIARNAGLTSVTSVAGSSTLATGGITLASQIAATGSVWRVKAYGTYAAASSANARTLTMSCYWGTTQLTAITTGNVLASTAQTTAWSVEFEINTSSTTAAWTTGVLSSQVTSATIPLNNVTTASSVTVTAGAQTLDFRVGQTGTVTSADIINVHQVIIERLK</sequence>
<gene>
    <name evidence="1" type="ORF">UFOVP84_19</name>
</gene>
<proteinExistence type="predicted"/>
<protein>
    <submittedName>
        <fullName evidence="1">Uncharacterized protein</fullName>
    </submittedName>
</protein>
<organism evidence="1">
    <name type="scientific">uncultured Caudovirales phage</name>
    <dbReference type="NCBI Taxonomy" id="2100421"/>
    <lineage>
        <taxon>Viruses</taxon>
        <taxon>Duplodnaviria</taxon>
        <taxon>Heunggongvirae</taxon>
        <taxon>Uroviricota</taxon>
        <taxon>Caudoviricetes</taxon>
        <taxon>Peduoviridae</taxon>
        <taxon>Maltschvirus</taxon>
        <taxon>Maltschvirus maltsch</taxon>
    </lineage>
</organism>
<name>A0A6J5L0H5_9CAUD</name>
<reference evidence="1" key="1">
    <citation type="submission" date="2020-04" db="EMBL/GenBank/DDBJ databases">
        <authorList>
            <person name="Chiriac C."/>
            <person name="Salcher M."/>
            <person name="Ghai R."/>
            <person name="Kavagutti S V."/>
        </authorList>
    </citation>
    <scope>NUCLEOTIDE SEQUENCE</scope>
</reference>
<evidence type="ECO:0000313" key="1">
    <source>
        <dbReference type="EMBL" id="CAB4126743.1"/>
    </source>
</evidence>
<dbReference type="EMBL" id="LR796208">
    <property type="protein sequence ID" value="CAB4126743.1"/>
    <property type="molecule type" value="Genomic_DNA"/>
</dbReference>
<accession>A0A6J5L0H5</accession>